<dbReference type="SUPFAM" id="SSF53474">
    <property type="entry name" value="alpha/beta-Hydrolases"/>
    <property type="match status" value="1"/>
</dbReference>
<dbReference type="KEGG" id="abas:ACPOL_6610"/>
<dbReference type="AlphaFoldDB" id="A0A2Z5G958"/>
<dbReference type="InterPro" id="IPR000073">
    <property type="entry name" value="AB_hydrolase_1"/>
</dbReference>
<name>A0A2Z5G958_9BACT</name>
<sequence length="242" mass="25772">MDIQLSKPTIVLVHGALEDSSLWTHGVIQGLQRDGYPVKAFSNPLRGVAHDAAYLRSLLDSIEGPVILVSHAYGGAVIGQAGDDPKVKALLYAGSPMPGVGESANDCLVRFPGGDFASSVELSPYTLPDGTSGTNVQVKADKYRYLVAADVPESVVALMIATQRPISLAALNEPLTSAAWTSKPSWQIRPLLDPVIPVQEFKFEADRAHSHVIELNSSHAIPITFPDVVVDVIGQAARATMK</sequence>
<evidence type="ECO:0000313" key="3">
    <source>
        <dbReference type="Proteomes" id="UP000253606"/>
    </source>
</evidence>
<dbReference type="Proteomes" id="UP000253606">
    <property type="component" value="Chromosome"/>
</dbReference>
<dbReference type="InterPro" id="IPR029058">
    <property type="entry name" value="AB_hydrolase_fold"/>
</dbReference>
<feature type="domain" description="AB hydrolase-1" evidence="1">
    <location>
        <begin position="10"/>
        <end position="232"/>
    </location>
</feature>
<proteinExistence type="predicted"/>
<dbReference type="EMBL" id="CP030840">
    <property type="protein sequence ID" value="AXC15822.1"/>
    <property type="molecule type" value="Genomic_DNA"/>
</dbReference>
<dbReference type="Pfam" id="PF12697">
    <property type="entry name" value="Abhydrolase_6"/>
    <property type="match status" value="1"/>
</dbReference>
<evidence type="ECO:0000259" key="1">
    <source>
        <dbReference type="Pfam" id="PF12697"/>
    </source>
</evidence>
<dbReference type="RefSeq" id="WP_114211142.1">
    <property type="nucleotide sequence ID" value="NZ_CP030840.1"/>
</dbReference>
<gene>
    <name evidence="2" type="ORF">ACPOL_6610</name>
</gene>
<evidence type="ECO:0000313" key="2">
    <source>
        <dbReference type="EMBL" id="AXC15822.1"/>
    </source>
</evidence>
<dbReference type="PANTHER" id="PTHR37017">
    <property type="entry name" value="AB HYDROLASE-1 DOMAIN-CONTAINING PROTEIN-RELATED"/>
    <property type="match status" value="1"/>
</dbReference>
<dbReference type="InterPro" id="IPR052897">
    <property type="entry name" value="Sec-Metab_Biosynth_Hydrolase"/>
</dbReference>
<accession>A0A2Z5G958</accession>
<organism evidence="2 3">
    <name type="scientific">Acidisarcina polymorpha</name>
    <dbReference type="NCBI Taxonomy" id="2211140"/>
    <lineage>
        <taxon>Bacteria</taxon>
        <taxon>Pseudomonadati</taxon>
        <taxon>Acidobacteriota</taxon>
        <taxon>Terriglobia</taxon>
        <taxon>Terriglobales</taxon>
        <taxon>Acidobacteriaceae</taxon>
        <taxon>Acidisarcina</taxon>
    </lineage>
</organism>
<reference evidence="2 3" key="1">
    <citation type="journal article" date="2018" name="Front. Microbiol.">
        <title>Hydrolytic Capabilities as a Key to Environmental Success: Chitinolytic and Cellulolytic Acidobacteria From Acidic Sub-arctic Soils and Boreal Peatlands.</title>
        <authorList>
            <person name="Belova S.E."/>
            <person name="Ravin N.V."/>
            <person name="Pankratov T.A."/>
            <person name="Rakitin A.L."/>
            <person name="Ivanova A.A."/>
            <person name="Beletsky A.V."/>
            <person name="Mardanov A.V."/>
            <person name="Sinninghe Damste J.S."/>
            <person name="Dedysh S.N."/>
        </authorList>
    </citation>
    <scope>NUCLEOTIDE SEQUENCE [LARGE SCALE GENOMIC DNA]</scope>
    <source>
        <strain evidence="2 3">SBC82</strain>
    </source>
</reference>
<dbReference type="OrthoDB" id="110365at2"/>
<dbReference type="PANTHER" id="PTHR37017:SF11">
    <property type="entry name" value="ESTERASE_LIPASE_THIOESTERASE DOMAIN-CONTAINING PROTEIN"/>
    <property type="match status" value="1"/>
</dbReference>
<protein>
    <recommendedName>
        <fullName evidence="1">AB hydrolase-1 domain-containing protein</fullName>
    </recommendedName>
</protein>
<dbReference type="Gene3D" id="3.40.50.1820">
    <property type="entry name" value="alpha/beta hydrolase"/>
    <property type="match status" value="1"/>
</dbReference>
<keyword evidence="3" id="KW-1185">Reference proteome</keyword>